<accession>A0ABS9SEH8</accession>
<reference evidence="2 3" key="1">
    <citation type="submission" date="2022-02" db="EMBL/GenBank/DDBJ databases">
        <authorList>
            <person name="Min J."/>
        </authorList>
    </citation>
    <scope>NUCLEOTIDE SEQUENCE [LARGE SCALE GENOMIC DNA]</scope>
    <source>
        <strain evidence="2 3">GR10-1</strain>
    </source>
</reference>
<evidence type="ECO:0000256" key="1">
    <source>
        <dbReference type="SAM" id="MobiDB-lite"/>
    </source>
</evidence>
<evidence type="ECO:0000313" key="3">
    <source>
        <dbReference type="Proteomes" id="UP001202248"/>
    </source>
</evidence>
<evidence type="ECO:0000313" key="2">
    <source>
        <dbReference type="EMBL" id="MCH5596772.1"/>
    </source>
</evidence>
<dbReference type="Proteomes" id="UP001202248">
    <property type="component" value="Unassembled WGS sequence"/>
</dbReference>
<feature type="compositionally biased region" description="Basic and acidic residues" evidence="1">
    <location>
        <begin position="1"/>
        <end position="21"/>
    </location>
</feature>
<feature type="compositionally biased region" description="Polar residues" evidence="1">
    <location>
        <begin position="115"/>
        <end position="124"/>
    </location>
</feature>
<feature type="region of interest" description="Disordered" evidence="1">
    <location>
        <begin position="1"/>
        <end position="34"/>
    </location>
</feature>
<dbReference type="EMBL" id="JAKWBL010000001">
    <property type="protein sequence ID" value="MCH5596772.1"/>
    <property type="molecule type" value="Genomic_DNA"/>
</dbReference>
<evidence type="ECO:0008006" key="4">
    <source>
        <dbReference type="Google" id="ProtNLM"/>
    </source>
</evidence>
<proteinExistence type="predicted"/>
<organism evidence="2 3">
    <name type="scientific">Niabella ginsengisoli</name>
    <dbReference type="NCBI Taxonomy" id="522298"/>
    <lineage>
        <taxon>Bacteria</taxon>
        <taxon>Pseudomonadati</taxon>
        <taxon>Bacteroidota</taxon>
        <taxon>Chitinophagia</taxon>
        <taxon>Chitinophagales</taxon>
        <taxon>Chitinophagaceae</taxon>
        <taxon>Niabella</taxon>
    </lineage>
</organism>
<gene>
    <name evidence="2" type="ORF">MKP09_01955</name>
</gene>
<protein>
    <recommendedName>
        <fullName evidence="4">DUF4890 domain-containing protein</fullName>
    </recommendedName>
</protein>
<name>A0ABS9SEH8_9BACT</name>
<feature type="region of interest" description="Disordered" evidence="1">
    <location>
        <begin position="94"/>
        <end position="124"/>
    </location>
</feature>
<dbReference type="RefSeq" id="WP_240826188.1">
    <property type="nucleotide sequence ID" value="NZ_JAKWBL010000001.1"/>
</dbReference>
<comment type="caution">
    <text evidence="2">The sequence shown here is derived from an EMBL/GenBank/DDBJ whole genome shotgun (WGS) entry which is preliminary data.</text>
</comment>
<keyword evidence="3" id="KW-1185">Reference proteome</keyword>
<sequence>MNNVEKNKGKDENGLSRDAPKKTSKNKKANWNDLKLTSEQRVELKQMTEQYNSRLQLVRNNISLNASEKQNQIRQVQREYNMQLGSVLTAEQKAKWEEKQRQSRLMMSQRELRNNKQGLNGSNR</sequence>